<evidence type="ECO:0000313" key="2">
    <source>
        <dbReference type="Proteomes" id="UP001215280"/>
    </source>
</evidence>
<dbReference type="EMBL" id="JARJLG010000011">
    <property type="protein sequence ID" value="KAJ7776790.1"/>
    <property type="molecule type" value="Genomic_DNA"/>
</dbReference>
<dbReference type="SUPFAM" id="SSF52047">
    <property type="entry name" value="RNI-like"/>
    <property type="match status" value="1"/>
</dbReference>
<dbReference type="AlphaFoldDB" id="A0AAD7K274"/>
<proteinExistence type="predicted"/>
<dbReference type="Proteomes" id="UP001215280">
    <property type="component" value="Unassembled WGS sequence"/>
</dbReference>
<keyword evidence="2" id="KW-1185">Reference proteome</keyword>
<protein>
    <recommendedName>
        <fullName evidence="3">F-box domain-containing protein</fullName>
    </recommendedName>
</protein>
<organism evidence="1 2">
    <name type="scientific">Mycena maculata</name>
    <dbReference type="NCBI Taxonomy" id="230809"/>
    <lineage>
        <taxon>Eukaryota</taxon>
        <taxon>Fungi</taxon>
        <taxon>Dikarya</taxon>
        <taxon>Basidiomycota</taxon>
        <taxon>Agaricomycotina</taxon>
        <taxon>Agaricomycetes</taxon>
        <taxon>Agaricomycetidae</taxon>
        <taxon>Agaricales</taxon>
        <taxon>Marasmiineae</taxon>
        <taxon>Mycenaceae</taxon>
        <taxon>Mycena</taxon>
    </lineage>
</organism>
<dbReference type="InterPro" id="IPR032675">
    <property type="entry name" value="LRR_dom_sf"/>
</dbReference>
<name>A0AAD7K274_9AGAR</name>
<accession>A0AAD7K274</accession>
<dbReference type="Gene3D" id="3.80.10.10">
    <property type="entry name" value="Ribonuclease Inhibitor"/>
    <property type="match status" value="1"/>
</dbReference>
<reference evidence="1" key="1">
    <citation type="submission" date="2023-03" db="EMBL/GenBank/DDBJ databases">
        <title>Massive genome expansion in bonnet fungi (Mycena s.s.) driven by repeated elements and novel gene families across ecological guilds.</title>
        <authorList>
            <consortium name="Lawrence Berkeley National Laboratory"/>
            <person name="Harder C.B."/>
            <person name="Miyauchi S."/>
            <person name="Viragh M."/>
            <person name="Kuo A."/>
            <person name="Thoen E."/>
            <person name="Andreopoulos B."/>
            <person name="Lu D."/>
            <person name="Skrede I."/>
            <person name="Drula E."/>
            <person name="Henrissat B."/>
            <person name="Morin E."/>
            <person name="Kohler A."/>
            <person name="Barry K."/>
            <person name="LaButti K."/>
            <person name="Morin E."/>
            <person name="Salamov A."/>
            <person name="Lipzen A."/>
            <person name="Mereny Z."/>
            <person name="Hegedus B."/>
            <person name="Baldrian P."/>
            <person name="Stursova M."/>
            <person name="Weitz H."/>
            <person name="Taylor A."/>
            <person name="Grigoriev I.V."/>
            <person name="Nagy L.G."/>
            <person name="Martin F."/>
            <person name="Kauserud H."/>
        </authorList>
    </citation>
    <scope>NUCLEOTIDE SEQUENCE</scope>
    <source>
        <strain evidence="1">CBHHK188m</strain>
    </source>
</reference>
<evidence type="ECO:0008006" key="3">
    <source>
        <dbReference type="Google" id="ProtNLM"/>
    </source>
</evidence>
<comment type="caution">
    <text evidence="1">The sequence shown here is derived from an EMBL/GenBank/DDBJ whole genome shotgun (WGS) entry which is preliminary data.</text>
</comment>
<evidence type="ECO:0000313" key="1">
    <source>
        <dbReference type="EMBL" id="KAJ7776790.1"/>
    </source>
</evidence>
<gene>
    <name evidence="1" type="ORF">DFH07DRAFT_797784</name>
</gene>
<sequence>MRDVPNELWLRIFSGIGDGKTLIAITLVSHSFYGLGMEVLIRRVVWKNGTVALSHLDFWARNPDKRRCVRGLKLHYHEGYKTPFVGNGRSGRLLSPAESQSLCARISSFSMLKHLTLSHGFLPEDLFQSLQLLQNLTHLTIKYCCVPVPPLSTPIPITVSTLCVSNLYTQKPDPAPTESSLFGDFIPNAMVYDVELNPIVSPHFIHILPHLHTLTASRILERDISDDAAARLASFTINEVSCTGHATVTEIWASVRRMSQLKRLHIDVERLRDRLFFYHSWIPFQPQGSFPRLQTIYGPGSLVASVLPGANALAQVVIMEPLAGTVHALDLITALIPLPVHTVALSLQKWDEKVLIHMTQSLPQCERLELLYFKGRSRPTKKFLHTVGKKYLKN</sequence>